<sequence>MKPRFQRPRPAAPAAPVSRVVTSLTNPLIKDIRALEMRKVRQEAGLFIAEGLKLVADAIEAGWPIRILVHRSGEEKPMLTRAIRATRQAGGEVLEVTGEILEKLSRRDNPQTVIGVFEQRLEKIDSVKIARDQIWIGLDRVRDPGNLGTIIRTADAVGAEGIVLIGDTTDPFGIEAVRATMGSIFNVRLATATPQAFLAWRKGFEGLVVGTHLSGRHDYREVAYAGRPCLLLMGNEQQGLPDDLAAACSHLVKIPMRGQADSLNLAVATGVMLFEIARGQLKLG</sequence>
<evidence type="ECO:0000256" key="2">
    <source>
        <dbReference type="ARBA" id="ARBA00022603"/>
    </source>
</evidence>
<dbReference type="InterPro" id="IPR029064">
    <property type="entry name" value="Ribosomal_eL30-like_sf"/>
</dbReference>
<dbReference type="InterPro" id="IPR001537">
    <property type="entry name" value="SpoU_MeTrfase"/>
</dbReference>
<dbReference type="InterPro" id="IPR029026">
    <property type="entry name" value="tRNA_m1G_MTases_N"/>
</dbReference>
<evidence type="ECO:0000256" key="1">
    <source>
        <dbReference type="ARBA" id="ARBA00007228"/>
    </source>
</evidence>
<dbReference type="RefSeq" id="WP_105865515.1">
    <property type="nucleotide sequence ID" value="NZ_PUEJ01000016.1"/>
</dbReference>
<evidence type="ECO:0000313" key="6">
    <source>
        <dbReference type="Proteomes" id="UP000237682"/>
    </source>
</evidence>
<dbReference type="GO" id="GO:0008173">
    <property type="term" value="F:RNA methyltransferase activity"/>
    <property type="evidence" value="ECO:0007669"/>
    <property type="project" value="InterPro"/>
</dbReference>
<dbReference type="SUPFAM" id="SSF55315">
    <property type="entry name" value="L30e-like"/>
    <property type="match status" value="1"/>
</dbReference>
<dbReference type="GO" id="GO:0032259">
    <property type="term" value="P:methylation"/>
    <property type="evidence" value="ECO:0007669"/>
    <property type="project" value="UniProtKB-KW"/>
</dbReference>
<evidence type="ECO:0000259" key="4">
    <source>
        <dbReference type="SMART" id="SM00967"/>
    </source>
</evidence>
<reference evidence="5 6" key="1">
    <citation type="submission" date="2018-02" db="EMBL/GenBank/DDBJ databases">
        <title>Whole genome sequencing of endophytic bacterium.</title>
        <authorList>
            <person name="Eedara R."/>
            <person name="Podile A.R."/>
        </authorList>
    </citation>
    <scope>NUCLEOTIDE SEQUENCE [LARGE SCALE GENOMIC DNA]</scope>
    <source>
        <strain evidence="5 6">RP1T</strain>
    </source>
</reference>
<dbReference type="Pfam" id="PF00588">
    <property type="entry name" value="SpoU_methylase"/>
    <property type="match status" value="1"/>
</dbReference>
<keyword evidence="3 5" id="KW-0808">Transferase</keyword>
<dbReference type="Gene3D" id="3.30.1330.30">
    <property type="match status" value="1"/>
</dbReference>
<dbReference type="InterPro" id="IPR013123">
    <property type="entry name" value="SpoU_subst-bd"/>
</dbReference>
<dbReference type="PANTHER" id="PTHR43191:SF2">
    <property type="entry name" value="RRNA METHYLTRANSFERASE 3, MITOCHONDRIAL"/>
    <property type="match status" value="1"/>
</dbReference>
<dbReference type="CDD" id="cd18095">
    <property type="entry name" value="SpoU-like_rRNA-MTase"/>
    <property type="match status" value="1"/>
</dbReference>
<dbReference type="InterPro" id="IPR051259">
    <property type="entry name" value="rRNA_Methyltransferase"/>
</dbReference>
<proteinExistence type="inferred from homology"/>
<gene>
    <name evidence="5" type="ORF">C5L14_28860</name>
</gene>
<dbReference type="Pfam" id="PF22435">
    <property type="entry name" value="MRM3-like_sub_bind"/>
    <property type="match status" value="1"/>
</dbReference>
<dbReference type="OrthoDB" id="9794400at2"/>
<protein>
    <submittedName>
        <fullName evidence="5">RNA methyltransferase</fullName>
    </submittedName>
</protein>
<dbReference type="AlphaFoldDB" id="A0A2S9Q3Z8"/>
<dbReference type="SMART" id="SM00967">
    <property type="entry name" value="SpoU_sub_bind"/>
    <property type="match status" value="1"/>
</dbReference>
<comment type="caution">
    <text evidence="5">The sequence shown here is derived from an EMBL/GenBank/DDBJ whole genome shotgun (WGS) entry which is preliminary data.</text>
</comment>
<dbReference type="GO" id="GO:0003723">
    <property type="term" value="F:RNA binding"/>
    <property type="evidence" value="ECO:0007669"/>
    <property type="project" value="InterPro"/>
</dbReference>
<dbReference type="PANTHER" id="PTHR43191">
    <property type="entry name" value="RRNA METHYLTRANSFERASE 3"/>
    <property type="match status" value="1"/>
</dbReference>
<comment type="similarity">
    <text evidence="1">Belongs to the class IV-like SAM-binding methyltransferase superfamily. RNA methyltransferase TrmH family.</text>
</comment>
<dbReference type="EMBL" id="PUEJ01000016">
    <property type="protein sequence ID" value="PRH84088.1"/>
    <property type="molecule type" value="Genomic_DNA"/>
</dbReference>
<dbReference type="GO" id="GO:0006396">
    <property type="term" value="P:RNA processing"/>
    <property type="evidence" value="ECO:0007669"/>
    <property type="project" value="InterPro"/>
</dbReference>
<organism evidence="5 6">
    <name type="scientific">Labrys okinawensis</name>
    <dbReference type="NCBI Taxonomy" id="346911"/>
    <lineage>
        <taxon>Bacteria</taxon>
        <taxon>Pseudomonadati</taxon>
        <taxon>Pseudomonadota</taxon>
        <taxon>Alphaproteobacteria</taxon>
        <taxon>Hyphomicrobiales</taxon>
        <taxon>Xanthobacteraceae</taxon>
        <taxon>Labrys</taxon>
    </lineage>
</organism>
<dbReference type="InterPro" id="IPR029028">
    <property type="entry name" value="Alpha/beta_knot_MTases"/>
</dbReference>
<dbReference type="SUPFAM" id="SSF75217">
    <property type="entry name" value="alpha/beta knot"/>
    <property type="match status" value="1"/>
</dbReference>
<evidence type="ECO:0000256" key="3">
    <source>
        <dbReference type="ARBA" id="ARBA00022679"/>
    </source>
</evidence>
<dbReference type="InterPro" id="IPR053888">
    <property type="entry name" value="MRM3-like_sub_bind"/>
</dbReference>
<name>A0A2S9Q3Z8_9HYPH</name>
<dbReference type="Proteomes" id="UP000237682">
    <property type="component" value="Unassembled WGS sequence"/>
</dbReference>
<keyword evidence="2 5" id="KW-0489">Methyltransferase</keyword>
<feature type="domain" description="RNA 2-O ribose methyltransferase substrate binding" evidence="4">
    <location>
        <begin position="48"/>
        <end position="123"/>
    </location>
</feature>
<dbReference type="Gene3D" id="3.40.1280.10">
    <property type="match status" value="1"/>
</dbReference>
<keyword evidence="6" id="KW-1185">Reference proteome</keyword>
<evidence type="ECO:0000313" key="5">
    <source>
        <dbReference type="EMBL" id="PRH84088.1"/>
    </source>
</evidence>
<accession>A0A2S9Q3Z8</accession>
<dbReference type="GO" id="GO:0005737">
    <property type="term" value="C:cytoplasm"/>
    <property type="evidence" value="ECO:0007669"/>
    <property type="project" value="UniProtKB-ARBA"/>
</dbReference>